<evidence type="ECO:0000256" key="2">
    <source>
        <dbReference type="ARBA" id="ARBA00022512"/>
    </source>
</evidence>
<sequence>MIKKVVAAAAVTGGLVLASAGVAAAQAGAQGASLGSPGAVSGNVIQAPVGAEPNVCGNSAAVVGLLPSVSAGNACTGN</sequence>
<evidence type="ECO:0000256" key="3">
    <source>
        <dbReference type="ARBA" id="ARBA00022525"/>
    </source>
</evidence>
<comment type="caution">
    <text evidence="10">The sequence shown here is derived from an EMBL/GenBank/DDBJ whole genome shotgun (WGS) entry which is preliminary data.</text>
</comment>
<organism evidence="10 11">
    <name type="scientific">Streptomyces sulfonofaciens</name>
    <dbReference type="NCBI Taxonomy" id="68272"/>
    <lineage>
        <taxon>Bacteria</taxon>
        <taxon>Bacillati</taxon>
        <taxon>Actinomycetota</taxon>
        <taxon>Actinomycetes</taxon>
        <taxon>Kitasatosporales</taxon>
        <taxon>Streptomycetaceae</taxon>
        <taxon>Streptomyces</taxon>
    </lineage>
</organism>
<evidence type="ECO:0000256" key="6">
    <source>
        <dbReference type="ARBA" id="ARBA00023087"/>
    </source>
</evidence>
<evidence type="ECO:0000256" key="1">
    <source>
        <dbReference type="ARBA" id="ARBA00004191"/>
    </source>
</evidence>
<evidence type="ECO:0000256" key="5">
    <source>
        <dbReference type="ARBA" id="ARBA00022889"/>
    </source>
</evidence>
<keyword evidence="11" id="KW-1185">Reference proteome</keyword>
<proteinExistence type="predicted"/>
<dbReference type="InterPro" id="IPR005528">
    <property type="entry name" value="ChpA-H"/>
</dbReference>
<evidence type="ECO:0000256" key="4">
    <source>
        <dbReference type="ARBA" id="ARBA00022729"/>
    </source>
</evidence>
<keyword evidence="4 8" id="KW-0732">Signal</keyword>
<evidence type="ECO:0000259" key="9">
    <source>
        <dbReference type="PROSITE" id="PS51884"/>
    </source>
</evidence>
<protein>
    <recommendedName>
        <fullName evidence="9">Chaplin domain-containing protein</fullName>
    </recommendedName>
</protein>
<keyword evidence="2" id="KW-0134">Cell wall</keyword>
<keyword evidence="6 7" id="KW-0034">Amyloid</keyword>
<reference evidence="10" key="2">
    <citation type="submission" date="2020-09" db="EMBL/GenBank/DDBJ databases">
        <authorList>
            <person name="Sun Q."/>
            <person name="Ohkuma M."/>
        </authorList>
    </citation>
    <scope>NUCLEOTIDE SEQUENCE</scope>
    <source>
        <strain evidence="10">JCM 5069</strain>
    </source>
</reference>
<feature type="signal peptide" evidence="8">
    <location>
        <begin position="1"/>
        <end position="24"/>
    </location>
</feature>
<feature type="chain" id="PRO_5039326022" description="Chaplin domain-containing protein" evidence="8">
    <location>
        <begin position="25"/>
        <end position="78"/>
    </location>
</feature>
<dbReference type="EMBL" id="BNCD01000004">
    <property type="protein sequence ID" value="GHH75285.1"/>
    <property type="molecule type" value="Genomic_DNA"/>
</dbReference>
<dbReference type="AlphaFoldDB" id="A0A919G175"/>
<gene>
    <name evidence="10" type="ORF">GCM10018793_18240</name>
</gene>
<dbReference type="PROSITE" id="PS51884">
    <property type="entry name" value="CHAPLIN"/>
    <property type="match status" value="1"/>
</dbReference>
<evidence type="ECO:0000256" key="8">
    <source>
        <dbReference type="SAM" id="SignalP"/>
    </source>
</evidence>
<keyword evidence="5" id="KW-0130">Cell adhesion</keyword>
<accession>A0A919G175</accession>
<dbReference type="RefSeq" id="WP_189930417.1">
    <property type="nucleotide sequence ID" value="NZ_BNCD01000004.1"/>
</dbReference>
<dbReference type="Proteomes" id="UP000603708">
    <property type="component" value="Unassembled WGS sequence"/>
</dbReference>
<comment type="subcellular location">
    <subcellularLocation>
        <location evidence="1">Secreted</location>
        <location evidence="1">Cell wall</location>
    </subcellularLocation>
</comment>
<evidence type="ECO:0000313" key="10">
    <source>
        <dbReference type="EMBL" id="GHH75285.1"/>
    </source>
</evidence>
<name>A0A919G175_9ACTN</name>
<reference evidence="10" key="1">
    <citation type="journal article" date="2014" name="Int. J. Syst. Evol. Microbiol.">
        <title>Complete genome sequence of Corynebacterium casei LMG S-19264T (=DSM 44701T), isolated from a smear-ripened cheese.</title>
        <authorList>
            <consortium name="US DOE Joint Genome Institute (JGI-PGF)"/>
            <person name="Walter F."/>
            <person name="Albersmeier A."/>
            <person name="Kalinowski J."/>
            <person name="Ruckert C."/>
        </authorList>
    </citation>
    <scope>NUCLEOTIDE SEQUENCE</scope>
    <source>
        <strain evidence="10">JCM 5069</strain>
    </source>
</reference>
<feature type="domain" description="Chaplin" evidence="9">
    <location>
        <begin position="36"/>
        <end position="76"/>
    </location>
</feature>
<evidence type="ECO:0000313" key="11">
    <source>
        <dbReference type="Proteomes" id="UP000603708"/>
    </source>
</evidence>
<keyword evidence="3" id="KW-0964">Secreted</keyword>
<dbReference type="GO" id="GO:0007155">
    <property type="term" value="P:cell adhesion"/>
    <property type="evidence" value="ECO:0007669"/>
    <property type="project" value="UniProtKB-KW"/>
</dbReference>
<dbReference type="Pfam" id="PF03777">
    <property type="entry name" value="ChpA-C"/>
    <property type="match status" value="1"/>
</dbReference>
<evidence type="ECO:0000256" key="7">
    <source>
        <dbReference type="PROSITE-ProRule" id="PRU01232"/>
    </source>
</evidence>